<dbReference type="InterPro" id="IPR001288">
    <property type="entry name" value="Translation_initiation_fac_3"/>
</dbReference>
<comment type="similarity">
    <text evidence="1">Belongs to the IF-3 family.</text>
</comment>
<dbReference type="PANTHER" id="PTHR10938">
    <property type="entry name" value="TRANSLATION INITIATION FACTOR IF-3"/>
    <property type="match status" value="1"/>
</dbReference>
<keyword evidence="2" id="KW-0396">Initiation factor</keyword>
<evidence type="ECO:0000256" key="4">
    <source>
        <dbReference type="SAM" id="MobiDB-lite"/>
    </source>
</evidence>
<dbReference type="Gene3D" id="3.30.110.10">
    <property type="entry name" value="Translation initiation factor 3 (IF-3), C-terminal domain"/>
    <property type="match status" value="1"/>
</dbReference>
<evidence type="ECO:0000256" key="2">
    <source>
        <dbReference type="ARBA" id="ARBA00022540"/>
    </source>
</evidence>
<feature type="region of interest" description="Disordered" evidence="4">
    <location>
        <begin position="103"/>
        <end position="130"/>
    </location>
</feature>
<evidence type="ECO:0000256" key="3">
    <source>
        <dbReference type="ARBA" id="ARBA00022917"/>
    </source>
</evidence>
<evidence type="ECO:0008006" key="7">
    <source>
        <dbReference type="Google" id="ProtNLM"/>
    </source>
</evidence>
<evidence type="ECO:0000313" key="6">
    <source>
        <dbReference type="Proteomes" id="UP001381693"/>
    </source>
</evidence>
<protein>
    <recommendedName>
        <fullName evidence="7">Translation initiation factor IF-3</fullName>
    </recommendedName>
</protein>
<dbReference type="PANTHER" id="PTHR10938:SF0">
    <property type="entry name" value="TRANSLATION INITIATION FACTOR IF-3, MITOCHONDRIAL"/>
    <property type="match status" value="1"/>
</dbReference>
<dbReference type="GO" id="GO:0043022">
    <property type="term" value="F:ribosome binding"/>
    <property type="evidence" value="ECO:0007669"/>
    <property type="project" value="TreeGrafter"/>
</dbReference>
<comment type="caution">
    <text evidence="5">The sequence shown here is derived from an EMBL/GenBank/DDBJ whole genome shotgun (WGS) entry which is preliminary data.</text>
</comment>
<feature type="compositionally biased region" description="Basic and acidic residues" evidence="4">
    <location>
        <begin position="114"/>
        <end position="130"/>
    </location>
</feature>
<dbReference type="GO" id="GO:0032790">
    <property type="term" value="P:ribosome disassembly"/>
    <property type="evidence" value="ECO:0007669"/>
    <property type="project" value="TreeGrafter"/>
</dbReference>
<keyword evidence="3" id="KW-0648">Protein biosynthesis</keyword>
<gene>
    <name evidence="5" type="ORF">SK128_004312</name>
</gene>
<proteinExistence type="inferred from homology"/>
<dbReference type="GO" id="GO:0003743">
    <property type="term" value="F:translation initiation factor activity"/>
    <property type="evidence" value="ECO:0007669"/>
    <property type="project" value="UniProtKB-KW"/>
</dbReference>
<dbReference type="Proteomes" id="UP001381693">
    <property type="component" value="Unassembled WGS sequence"/>
</dbReference>
<feature type="region of interest" description="Disordered" evidence="4">
    <location>
        <begin position="297"/>
        <end position="319"/>
    </location>
</feature>
<dbReference type="GO" id="GO:0070124">
    <property type="term" value="P:mitochondrial translational initiation"/>
    <property type="evidence" value="ECO:0007669"/>
    <property type="project" value="TreeGrafter"/>
</dbReference>
<dbReference type="SUPFAM" id="SSF55200">
    <property type="entry name" value="Translation initiation factor IF3, C-terminal domain"/>
    <property type="match status" value="1"/>
</dbReference>
<evidence type="ECO:0000313" key="5">
    <source>
        <dbReference type="EMBL" id="KAK7066963.1"/>
    </source>
</evidence>
<evidence type="ECO:0000256" key="1">
    <source>
        <dbReference type="ARBA" id="ARBA00005439"/>
    </source>
</evidence>
<keyword evidence="6" id="KW-1185">Reference proteome</keyword>
<accession>A0AAN8WRG5</accession>
<sequence>MVACCSALSSNSLLASRYLMRKQDRISRIISTSIPVQTEIVLPLTRSFFCGFPKNFASIPEEQHGRRYSYSRRQPFDTPLASYTFSIQKRLFSTGPLMRYSDIFEPKSNSKPSGGKDKATQAKEKESLKKYREDDSPQIMLIESEGKYIPVTLKQAERMAKRRDLKLIQVEDPTMMGKTKKSVYKLITGKQYFEINMAKKASKPSPGIKGEKLLSINGTIAEHDLKGKLHNIEKWLKKGFQTKVTISAGGASKEHMEGLFAKIEQEVVNMQGRIVQRREKLDDIKFFIAPPKVEKKKVKQLDENADSSKNITKGREESG</sequence>
<dbReference type="InterPro" id="IPR036788">
    <property type="entry name" value="T_IF-3_C_sf"/>
</dbReference>
<dbReference type="GO" id="GO:0005739">
    <property type="term" value="C:mitochondrion"/>
    <property type="evidence" value="ECO:0007669"/>
    <property type="project" value="TreeGrafter"/>
</dbReference>
<dbReference type="AlphaFoldDB" id="A0AAN8WRG5"/>
<dbReference type="EMBL" id="JAXCGZ010018970">
    <property type="protein sequence ID" value="KAK7066963.1"/>
    <property type="molecule type" value="Genomic_DNA"/>
</dbReference>
<organism evidence="5 6">
    <name type="scientific">Halocaridina rubra</name>
    <name type="common">Hawaiian red shrimp</name>
    <dbReference type="NCBI Taxonomy" id="373956"/>
    <lineage>
        <taxon>Eukaryota</taxon>
        <taxon>Metazoa</taxon>
        <taxon>Ecdysozoa</taxon>
        <taxon>Arthropoda</taxon>
        <taxon>Crustacea</taxon>
        <taxon>Multicrustacea</taxon>
        <taxon>Malacostraca</taxon>
        <taxon>Eumalacostraca</taxon>
        <taxon>Eucarida</taxon>
        <taxon>Decapoda</taxon>
        <taxon>Pleocyemata</taxon>
        <taxon>Caridea</taxon>
        <taxon>Atyoidea</taxon>
        <taxon>Atyidae</taxon>
        <taxon>Halocaridina</taxon>
    </lineage>
</organism>
<reference evidence="5 6" key="1">
    <citation type="submission" date="2023-11" db="EMBL/GenBank/DDBJ databases">
        <title>Halocaridina rubra genome assembly.</title>
        <authorList>
            <person name="Smith C."/>
        </authorList>
    </citation>
    <scope>NUCLEOTIDE SEQUENCE [LARGE SCALE GENOMIC DNA]</scope>
    <source>
        <strain evidence="5">EP-1</strain>
        <tissue evidence="5">Whole</tissue>
    </source>
</reference>
<name>A0AAN8WRG5_HALRR</name>